<dbReference type="CDD" id="cd03711">
    <property type="entry name" value="Tet_C"/>
    <property type="match status" value="1"/>
</dbReference>
<evidence type="ECO:0000313" key="6">
    <source>
        <dbReference type="EMBL" id="BEP29209.1"/>
    </source>
</evidence>
<dbReference type="SUPFAM" id="SSF54211">
    <property type="entry name" value="Ribosomal protein S5 domain 2-like"/>
    <property type="match status" value="1"/>
</dbReference>
<dbReference type="PROSITE" id="PS00301">
    <property type="entry name" value="G_TR_1"/>
    <property type="match status" value="1"/>
</dbReference>
<dbReference type="InterPro" id="IPR000640">
    <property type="entry name" value="EFG_V-like"/>
</dbReference>
<dbReference type="SUPFAM" id="SSF52540">
    <property type="entry name" value="P-loop containing nucleoside triphosphate hydrolases"/>
    <property type="match status" value="1"/>
</dbReference>
<dbReference type="GO" id="GO:0046677">
    <property type="term" value="P:response to antibiotic"/>
    <property type="evidence" value="ECO:0007669"/>
    <property type="project" value="UniProtKB-KW"/>
</dbReference>
<dbReference type="PANTHER" id="PTHR43261">
    <property type="entry name" value="TRANSLATION ELONGATION FACTOR G-RELATED"/>
    <property type="match status" value="1"/>
</dbReference>
<dbReference type="Pfam" id="PF00009">
    <property type="entry name" value="GTP_EFTU"/>
    <property type="match status" value="1"/>
</dbReference>
<keyword evidence="3" id="KW-0342">GTP-binding</keyword>
<dbReference type="KEGG" id="hprf:HLPR_15400"/>
<dbReference type="InterPro" id="IPR035650">
    <property type="entry name" value="Tet_C"/>
</dbReference>
<dbReference type="EMBL" id="AP028654">
    <property type="protein sequence ID" value="BEP29209.1"/>
    <property type="molecule type" value="Genomic_DNA"/>
</dbReference>
<keyword evidence="7" id="KW-1185">Reference proteome</keyword>
<dbReference type="InterPro" id="IPR027417">
    <property type="entry name" value="P-loop_NTPase"/>
</dbReference>
<dbReference type="Gene3D" id="3.30.70.240">
    <property type="match status" value="1"/>
</dbReference>
<evidence type="ECO:0000259" key="5">
    <source>
        <dbReference type="PROSITE" id="PS51722"/>
    </source>
</evidence>
<dbReference type="PROSITE" id="PS51722">
    <property type="entry name" value="G_TR_2"/>
    <property type="match status" value="1"/>
</dbReference>
<dbReference type="SMART" id="SM00889">
    <property type="entry name" value="EFG_IV"/>
    <property type="match status" value="1"/>
</dbReference>
<dbReference type="SUPFAM" id="SSF50447">
    <property type="entry name" value="Translation proteins"/>
    <property type="match status" value="1"/>
</dbReference>
<dbReference type="Gene3D" id="3.30.230.10">
    <property type="match status" value="1"/>
</dbReference>
<dbReference type="SUPFAM" id="SSF54980">
    <property type="entry name" value="EF-G C-terminal domain-like"/>
    <property type="match status" value="2"/>
</dbReference>
<dbReference type="Pfam" id="PF05991">
    <property type="entry name" value="NYN_YacP"/>
    <property type="match status" value="1"/>
</dbReference>
<dbReference type="InterPro" id="IPR020568">
    <property type="entry name" value="Ribosomal_Su5_D2-typ_SF"/>
</dbReference>
<dbReference type="GO" id="GO:0032790">
    <property type="term" value="P:ribosome disassembly"/>
    <property type="evidence" value="ECO:0007669"/>
    <property type="project" value="TreeGrafter"/>
</dbReference>
<dbReference type="InterPro" id="IPR009000">
    <property type="entry name" value="Transl_B-barrel_sf"/>
</dbReference>
<evidence type="ECO:0000256" key="3">
    <source>
        <dbReference type="ARBA" id="ARBA00023134"/>
    </source>
</evidence>
<dbReference type="GO" id="GO:0006412">
    <property type="term" value="P:translation"/>
    <property type="evidence" value="ECO:0007669"/>
    <property type="project" value="UniProtKB-KW"/>
</dbReference>
<accession>A0AAU9ECV8</accession>
<dbReference type="InterPro" id="IPR035647">
    <property type="entry name" value="EFG_III/V"/>
</dbReference>
<dbReference type="Pfam" id="PF14492">
    <property type="entry name" value="EFG_III"/>
    <property type="match status" value="1"/>
</dbReference>
<reference evidence="6 7" key="1">
    <citation type="submission" date="2023-08" db="EMBL/GenBank/DDBJ databases">
        <title>Helicovermis profunda gen. nov., sp. nov., a novel mesophilic, fermentative bacterium within the Bacillota from a deep-sea hydrothermal vent chimney.</title>
        <authorList>
            <person name="Miyazaki U."/>
            <person name="Mizutani D."/>
            <person name="Hashimoto Y."/>
            <person name="Tame A."/>
            <person name="Sawayama S."/>
            <person name="Miyazaki J."/>
            <person name="Takai K."/>
            <person name="Nakagawa S."/>
        </authorList>
    </citation>
    <scope>NUCLEOTIDE SEQUENCE [LARGE SCALE GENOMIC DNA]</scope>
    <source>
        <strain evidence="6 7">S502</strain>
    </source>
</reference>
<dbReference type="RefSeq" id="WP_338534866.1">
    <property type="nucleotide sequence ID" value="NZ_AP028654.1"/>
</dbReference>
<dbReference type="Gene3D" id="2.40.30.10">
    <property type="entry name" value="Translation factors"/>
    <property type="match status" value="1"/>
</dbReference>
<dbReference type="InterPro" id="IPR005517">
    <property type="entry name" value="Transl_elong_EFG/EF2_IV"/>
</dbReference>
<evidence type="ECO:0000256" key="2">
    <source>
        <dbReference type="ARBA" id="ARBA00022917"/>
    </source>
</evidence>
<gene>
    <name evidence="6" type="ORF">HLPR_15400</name>
</gene>
<keyword evidence="4" id="KW-0046">Antibiotic resistance</keyword>
<evidence type="ECO:0000256" key="4">
    <source>
        <dbReference type="ARBA" id="ARBA00023251"/>
    </source>
</evidence>
<dbReference type="Pfam" id="PF00679">
    <property type="entry name" value="EFG_C"/>
    <property type="match status" value="1"/>
</dbReference>
<name>A0AAU9ECV8_9FIRM</name>
<dbReference type="InterPro" id="IPR000795">
    <property type="entry name" value="T_Tr_GTP-bd_dom"/>
</dbReference>
<dbReference type="GO" id="GO:0005525">
    <property type="term" value="F:GTP binding"/>
    <property type="evidence" value="ECO:0007669"/>
    <property type="project" value="UniProtKB-KW"/>
</dbReference>
<feature type="domain" description="Tr-type G" evidence="5">
    <location>
        <begin position="1"/>
        <end position="226"/>
    </location>
</feature>
<proteinExistence type="predicted"/>
<dbReference type="PRINTS" id="PR00315">
    <property type="entry name" value="ELONGATNFCT"/>
</dbReference>
<dbReference type="InterPro" id="IPR014721">
    <property type="entry name" value="Ribsml_uS5_D2-typ_fold_subgr"/>
</dbReference>
<keyword evidence="1" id="KW-0547">Nucleotide-binding</keyword>
<dbReference type="NCBIfam" id="TIGR00231">
    <property type="entry name" value="small_GTP"/>
    <property type="match status" value="1"/>
</dbReference>
<dbReference type="PANTHER" id="PTHR43261:SF1">
    <property type="entry name" value="RIBOSOME-RELEASING FACTOR 2, MITOCHONDRIAL"/>
    <property type="match status" value="1"/>
</dbReference>
<dbReference type="Pfam" id="PF03764">
    <property type="entry name" value="EFG_IV"/>
    <property type="match status" value="1"/>
</dbReference>
<dbReference type="Proteomes" id="UP001321786">
    <property type="component" value="Chromosome"/>
</dbReference>
<dbReference type="CDD" id="cd10912">
    <property type="entry name" value="PIN_YacP-like"/>
    <property type="match status" value="1"/>
</dbReference>
<dbReference type="InterPro" id="IPR010298">
    <property type="entry name" value="YacP-like"/>
</dbReference>
<dbReference type="InterPro" id="IPR031157">
    <property type="entry name" value="G_TR_CS"/>
</dbReference>
<dbReference type="InterPro" id="IPR005225">
    <property type="entry name" value="Small_GTP-bd"/>
</dbReference>
<sequence>MKKLVIGILAHVDAGKTTLSESLLYLSGKIRRPGRVDNKNAYLDTFTLEKSRGITIFSKQAVMNFDDLELTLLDTPGHVDFSAEMERTLQVLDYAILVVSGADGIQSHTKTLWNLLEIHKIPTFIFINKMDQSGTNRQKLMIDIKKELSDNCIPFDEKEDDWYEQIAMCDEEVMESYLNTGNIELEKIRILLAHRNAFPVYFGSALRQIGVEKLIEDLKLYSKIPCYSNELGGKIYKITRDSRGERLTHIKITGGSLKVKDTINTEGIVEKINQIRIYSGEKYNTLSEVEAGTVCALTGLNNTKPGEAIGKERDPISPLLEPILSYQLILPEAIDELQMLPNLKELEEEEPTLRVRWNKDLQSIYIHVMGDVQIEVLQSVILERYGILVTFDKGKIVYKETISTVCEGVGHFEPLRHYAEVHLLLKPGERGSGIIVDSICKEDILEKNWQRLILSHLKEKEHVGVLTGSYITDIEITLVSGKSHNKHTSGGDFREATYRALRQGLKEAETVLLEPYYKFRLELPEKFVGRAMTDIDKMHGQSKIEHADTEKTVLTGIAPVSTMRNYQQELNTFTKGYGKLFISIYGYDVCYNFQKVIEDANYDSERDIENPTSSVFCANGSGYIVPWNEVKKHMHVENYLKAEKPQNTSGKANVNKNSKSTSISLEEIDAIINSTYYSNKGKKNNWKKQKTAKESYYETVSTSRVVKRRPTGDEYLLVDGYNIIFDWDELKNIAKDNLESARIKLIDILNNYQGVRNGHLILVFDAYKNKDRTESTEKFHNISVVFTGENQSADHYIEKFAHDNQSKYRITVASSDGLVQKIIRGLGANILSARELREDVLEVEKRLHDDYLDNKLKKGVPLEESISEIEKAKLKLSVNTSKE</sequence>
<protein>
    <submittedName>
        <fullName evidence="6">TetM/TetW/TetO/TetS family tetracycline resistance ribosomal protection protein</fullName>
    </submittedName>
</protein>
<organism evidence="6 7">
    <name type="scientific">Helicovermis profundi</name>
    <dbReference type="NCBI Taxonomy" id="3065157"/>
    <lineage>
        <taxon>Bacteria</taxon>
        <taxon>Bacillati</taxon>
        <taxon>Bacillota</taxon>
        <taxon>Clostridia</taxon>
        <taxon>Helicovermis</taxon>
    </lineage>
</organism>
<dbReference type="GO" id="GO:0003924">
    <property type="term" value="F:GTPase activity"/>
    <property type="evidence" value="ECO:0007669"/>
    <property type="project" value="InterPro"/>
</dbReference>
<keyword evidence="2" id="KW-0648">Protein biosynthesis</keyword>
<evidence type="ECO:0000256" key="1">
    <source>
        <dbReference type="ARBA" id="ARBA00022741"/>
    </source>
</evidence>
<dbReference type="AlphaFoldDB" id="A0AAU9ECV8"/>
<dbReference type="Gene3D" id="3.40.50.300">
    <property type="entry name" value="P-loop containing nucleotide triphosphate hydrolases"/>
    <property type="match status" value="1"/>
</dbReference>
<dbReference type="InterPro" id="IPR041095">
    <property type="entry name" value="EFG_II"/>
</dbReference>
<dbReference type="Gene3D" id="3.30.70.870">
    <property type="entry name" value="Elongation Factor G (Translational Gtpase), domain 3"/>
    <property type="match status" value="1"/>
</dbReference>
<evidence type="ECO:0000313" key="7">
    <source>
        <dbReference type="Proteomes" id="UP001321786"/>
    </source>
</evidence>